<organism evidence="7 8">
    <name type="scientific">Marinobacter salinexigens</name>
    <dbReference type="NCBI Taxonomy" id="2919747"/>
    <lineage>
        <taxon>Bacteria</taxon>
        <taxon>Pseudomonadati</taxon>
        <taxon>Pseudomonadota</taxon>
        <taxon>Gammaproteobacteria</taxon>
        <taxon>Pseudomonadales</taxon>
        <taxon>Marinobacteraceae</taxon>
        <taxon>Marinobacter</taxon>
    </lineage>
</organism>
<evidence type="ECO:0000313" key="8">
    <source>
        <dbReference type="Proteomes" id="UP000323161"/>
    </source>
</evidence>
<dbReference type="InterPro" id="IPR004839">
    <property type="entry name" value="Aminotransferase_I/II_large"/>
</dbReference>
<keyword evidence="7" id="KW-0032">Aminotransferase</keyword>
<keyword evidence="8" id="KW-1185">Reference proteome</keyword>
<evidence type="ECO:0000256" key="3">
    <source>
        <dbReference type="ARBA" id="ARBA00023015"/>
    </source>
</evidence>
<comment type="caution">
    <text evidence="7">The sequence shown here is derived from an EMBL/GenBank/DDBJ whole genome shotgun (WGS) entry which is preliminary data.</text>
</comment>
<dbReference type="InterPro" id="IPR015422">
    <property type="entry name" value="PyrdxlP-dep_Trfase_small"/>
</dbReference>
<dbReference type="InterPro" id="IPR036388">
    <property type="entry name" value="WH-like_DNA-bd_sf"/>
</dbReference>
<dbReference type="InterPro" id="IPR036390">
    <property type="entry name" value="WH_DNA-bd_sf"/>
</dbReference>
<evidence type="ECO:0000256" key="5">
    <source>
        <dbReference type="ARBA" id="ARBA00023163"/>
    </source>
</evidence>
<dbReference type="Gene3D" id="1.10.10.10">
    <property type="entry name" value="Winged helix-like DNA-binding domain superfamily/Winged helix DNA-binding domain"/>
    <property type="match status" value="1"/>
</dbReference>
<dbReference type="PROSITE" id="PS50949">
    <property type="entry name" value="HTH_GNTR"/>
    <property type="match status" value="1"/>
</dbReference>
<dbReference type="InterPro" id="IPR015424">
    <property type="entry name" value="PyrdxlP-dep_Trfase"/>
</dbReference>
<evidence type="ECO:0000256" key="4">
    <source>
        <dbReference type="ARBA" id="ARBA00023125"/>
    </source>
</evidence>
<keyword evidence="7" id="KW-0808">Transferase</keyword>
<dbReference type="PANTHER" id="PTHR46577">
    <property type="entry name" value="HTH-TYPE TRANSCRIPTIONAL REGULATORY PROTEIN GABR"/>
    <property type="match status" value="1"/>
</dbReference>
<dbReference type="InterPro" id="IPR000524">
    <property type="entry name" value="Tscrpt_reg_HTH_GntR"/>
</dbReference>
<dbReference type="InterPro" id="IPR015421">
    <property type="entry name" value="PyrdxlP-dep_Trfase_major"/>
</dbReference>
<dbReference type="InterPro" id="IPR051446">
    <property type="entry name" value="HTH_trans_reg/aminotransferase"/>
</dbReference>
<reference evidence="7 8" key="1">
    <citation type="submission" date="2019-08" db="EMBL/GenBank/DDBJ databases">
        <title>Marinobacter ZYF650 sp. nov., a marine bacterium isolated from seawater of the Mariana trench.</title>
        <authorList>
            <person name="Ahmad W."/>
        </authorList>
    </citation>
    <scope>NUCLEOTIDE SEQUENCE [LARGE SCALE GENOMIC DNA]</scope>
    <source>
        <strain evidence="7 8">ZYF650</strain>
    </source>
</reference>
<accession>A0A5B0VFA1</accession>
<protein>
    <submittedName>
        <fullName evidence="7">PLP-dependent aminotransferase family protein</fullName>
    </submittedName>
</protein>
<dbReference type="CDD" id="cd00609">
    <property type="entry name" value="AAT_like"/>
    <property type="match status" value="1"/>
</dbReference>
<dbReference type="PANTHER" id="PTHR46577:SF2">
    <property type="entry name" value="TRANSCRIPTIONAL REGULATORY PROTEIN"/>
    <property type="match status" value="1"/>
</dbReference>
<comment type="similarity">
    <text evidence="1">In the C-terminal section; belongs to the class-I pyridoxal-phosphate-dependent aminotransferase family.</text>
</comment>
<sequence length="466" mass="51813">MTVDLAKYQALENTLRQSIEDGRWGPGERLPSIRALCNQYGFSKITVQHALQRLEAQGMVEARERSGFFVSRGHSEFEPPRQATVPAEPQPVSVSQVFQDIMTRSAAFDLLPDLHSDEPPPGIIQLNRSIGRALRRQSASFQYYDEPAGDQELRTQLALRAAKRGWTAVANQFCITSGCQQSLFLALMAVCQSGDVVAVEAPGFYGVLQLLEQLDLKVLEIPASPTSGMDIQALEKSLQVWDIKACVVSPSFATPTGAVMPSEDRRRLLELAARHDLAIIEDDIYGESGWFNTPDSLKAIDDHDRVIHCSSFSKVLSRDLRLGWVSGGRWHRNILQLKLTSQLASSRFLQQGVASFIAEGGYASYLRRYRQSLRLQRDYLLDLLGDWPVPLKATAPQGGLALWVELPPEVDTLSLYAKTLKEGIVITPGSLFSVSGKFSNCLRISFAHPWNEARTDALQRLPALMF</sequence>
<dbReference type="GO" id="GO:0003677">
    <property type="term" value="F:DNA binding"/>
    <property type="evidence" value="ECO:0007669"/>
    <property type="project" value="UniProtKB-KW"/>
</dbReference>
<feature type="domain" description="HTH gntR-type" evidence="6">
    <location>
        <begin position="5"/>
        <end position="73"/>
    </location>
</feature>
<dbReference type="RefSeq" id="WP_149600580.1">
    <property type="nucleotide sequence ID" value="NZ_VTUU01000005.1"/>
</dbReference>
<name>A0A5B0VFA1_9GAMM</name>
<evidence type="ECO:0000259" key="6">
    <source>
        <dbReference type="PROSITE" id="PS50949"/>
    </source>
</evidence>
<dbReference type="SUPFAM" id="SSF53383">
    <property type="entry name" value="PLP-dependent transferases"/>
    <property type="match status" value="1"/>
</dbReference>
<evidence type="ECO:0000313" key="7">
    <source>
        <dbReference type="EMBL" id="KAA1173287.1"/>
    </source>
</evidence>
<dbReference type="Pfam" id="PF00392">
    <property type="entry name" value="GntR"/>
    <property type="match status" value="1"/>
</dbReference>
<dbReference type="GO" id="GO:0003700">
    <property type="term" value="F:DNA-binding transcription factor activity"/>
    <property type="evidence" value="ECO:0007669"/>
    <property type="project" value="InterPro"/>
</dbReference>
<dbReference type="GO" id="GO:0008483">
    <property type="term" value="F:transaminase activity"/>
    <property type="evidence" value="ECO:0007669"/>
    <property type="project" value="UniProtKB-KW"/>
</dbReference>
<dbReference type="CDD" id="cd07377">
    <property type="entry name" value="WHTH_GntR"/>
    <property type="match status" value="1"/>
</dbReference>
<keyword evidence="2" id="KW-0663">Pyridoxal phosphate</keyword>
<dbReference type="EMBL" id="VTUU01000005">
    <property type="protein sequence ID" value="KAA1173287.1"/>
    <property type="molecule type" value="Genomic_DNA"/>
</dbReference>
<dbReference type="SUPFAM" id="SSF46785">
    <property type="entry name" value="Winged helix' DNA-binding domain"/>
    <property type="match status" value="1"/>
</dbReference>
<dbReference type="SMART" id="SM00345">
    <property type="entry name" value="HTH_GNTR"/>
    <property type="match status" value="1"/>
</dbReference>
<dbReference type="Pfam" id="PF00155">
    <property type="entry name" value="Aminotran_1_2"/>
    <property type="match status" value="1"/>
</dbReference>
<dbReference type="Proteomes" id="UP000323161">
    <property type="component" value="Unassembled WGS sequence"/>
</dbReference>
<evidence type="ECO:0000256" key="2">
    <source>
        <dbReference type="ARBA" id="ARBA00022898"/>
    </source>
</evidence>
<gene>
    <name evidence="7" type="ORF">FWJ25_12450</name>
</gene>
<dbReference type="Gene3D" id="3.40.640.10">
    <property type="entry name" value="Type I PLP-dependent aspartate aminotransferase-like (Major domain)"/>
    <property type="match status" value="1"/>
</dbReference>
<keyword evidence="4" id="KW-0238">DNA-binding</keyword>
<keyword evidence="3" id="KW-0805">Transcription regulation</keyword>
<dbReference type="GO" id="GO:0030170">
    <property type="term" value="F:pyridoxal phosphate binding"/>
    <property type="evidence" value="ECO:0007669"/>
    <property type="project" value="InterPro"/>
</dbReference>
<dbReference type="AlphaFoldDB" id="A0A5B0VFA1"/>
<dbReference type="Gene3D" id="3.90.1150.10">
    <property type="entry name" value="Aspartate Aminotransferase, domain 1"/>
    <property type="match status" value="1"/>
</dbReference>
<proteinExistence type="inferred from homology"/>
<dbReference type="PRINTS" id="PR00035">
    <property type="entry name" value="HTHGNTR"/>
</dbReference>
<evidence type="ECO:0000256" key="1">
    <source>
        <dbReference type="ARBA" id="ARBA00005384"/>
    </source>
</evidence>
<keyword evidence="5" id="KW-0804">Transcription</keyword>